<evidence type="ECO:0000256" key="7">
    <source>
        <dbReference type="ARBA" id="ARBA00022840"/>
    </source>
</evidence>
<evidence type="ECO:0000256" key="1">
    <source>
        <dbReference type="ARBA" id="ARBA00000085"/>
    </source>
</evidence>
<evidence type="ECO:0000256" key="2">
    <source>
        <dbReference type="ARBA" id="ARBA00012438"/>
    </source>
</evidence>
<dbReference type="GO" id="GO:0005524">
    <property type="term" value="F:ATP binding"/>
    <property type="evidence" value="ECO:0007669"/>
    <property type="project" value="UniProtKB-KW"/>
</dbReference>
<keyword evidence="7" id="KW-0067">ATP-binding</keyword>
<feature type="transmembrane region" description="Helical" evidence="9">
    <location>
        <begin position="73"/>
        <end position="90"/>
    </location>
</feature>
<dbReference type="GO" id="GO:0000155">
    <property type="term" value="F:phosphorelay sensor kinase activity"/>
    <property type="evidence" value="ECO:0007669"/>
    <property type="project" value="InterPro"/>
</dbReference>
<evidence type="ECO:0000256" key="6">
    <source>
        <dbReference type="ARBA" id="ARBA00022777"/>
    </source>
</evidence>
<dbReference type="Gene3D" id="3.30.565.10">
    <property type="entry name" value="Histidine kinase-like ATPase, C-terminal domain"/>
    <property type="match status" value="1"/>
</dbReference>
<dbReference type="InterPro" id="IPR011712">
    <property type="entry name" value="Sig_transdc_His_kin_sub3_dim/P"/>
</dbReference>
<evidence type="ECO:0000256" key="8">
    <source>
        <dbReference type="ARBA" id="ARBA00023012"/>
    </source>
</evidence>
<feature type="transmembrane region" description="Helical" evidence="9">
    <location>
        <begin position="131"/>
        <end position="149"/>
    </location>
</feature>
<evidence type="ECO:0000256" key="3">
    <source>
        <dbReference type="ARBA" id="ARBA00022553"/>
    </source>
</evidence>
<keyword evidence="8" id="KW-0902">Two-component regulatory system</keyword>
<reference evidence="13" key="1">
    <citation type="submission" date="2016-10" db="EMBL/GenBank/DDBJ databases">
        <authorList>
            <person name="Varghese N."/>
            <person name="Submissions S."/>
        </authorList>
    </citation>
    <scope>NUCLEOTIDE SEQUENCE [LARGE SCALE GENOMIC DNA]</scope>
    <source>
        <strain evidence="13">DSM 43163</strain>
    </source>
</reference>
<dbReference type="GO" id="GO:0046983">
    <property type="term" value="F:protein dimerization activity"/>
    <property type="evidence" value="ECO:0007669"/>
    <property type="project" value="InterPro"/>
</dbReference>
<feature type="domain" description="Histidine kinase/HSP90-like ATPase" evidence="10">
    <location>
        <begin position="322"/>
        <end position="416"/>
    </location>
</feature>
<dbReference type="CDD" id="cd16917">
    <property type="entry name" value="HATPase_UhpB-NarQ-NarX-like"/>
    <property type="match status" value="1"/>
</dbReference>
<evidence type="ECO:0000313" key="13">
    <source>
        <dbReference type="Proteomes" id="UP000236723"/>
    </source>
</evidence>
<evidence type="ECO:0000256" key="4">
    <source>
        <dbReference type="ARBA" id="ARBA00022679"/>
    </source>
</evidence>
<dbReference type="InterPro" id="IPR003594">
    <property type="entry name" value="HATPase_dom"/>
</dbReference>
<keyword evidence="3" id="KW-0597">Phosphoprotein</keyword>
<dbReference type="EC" id="2.7.13.3" evidence="2"/>
<comment type="catalytic activity">
    <reaction evidence="1">
        <text>ATP + protein L-histidine = ADP + protein N-phospho-L-histidine.</text>
        <dbReference type="EC" id="2.7.13.3"/>
    </reaction>
</comment>
<dbReference type="SUPFAM" id="SSF55874">
    <property type="entry name" value="ATPase domain of HSP90 chaperone/DNA topoisomerase II/histidine kinase"/>
    <property type="match status" value="1"/>
</dbReference>
<evidence type="ECO:0000313" key="12">
    <source>
        <dbReference type="EMBL" id="SEF61595.1"/>
    </source>
</evidence>
<dbReference type="Proteomes" id="UP000236723">
    <property type="component" value="Unassembled WGS sequence"/>
</dbReference>
<keyword evidence="13" id="KW-1185">Reference proteome</keyword>
<sequence>MTLGRPGQTKVDAAIDGWALPARPRAPYGWPVSRRSSRERAAELAYISLGSLVGSLFVFVVYTDPDSQGLPPIGYEAAAAAVFALLALALRRRWPVALAVVCHLGGIVSVAGIGFAAMAVFNLAVHRSWRVTGALATTHLLLIGALWRLDETTNPRDYWEGVLTVALLHIALVAIGLLVRSQRRLVLAAQERARQAEEGQRLRVEEARHHERERLAREMHDVLAHRISLLAVHAGALEYRGNLPEEEARAAKVIRQCAHDALEDLREVIGMLRDDPGDNGERPQPTLTDLPALIEQSRQAGAHVTLRDRIADPPAVPARVGRHAYRIVQEGLTNARKHAPGTHVRVTVEAVPGEGLTVEVANPLPVGGSPAGPTVLPGAGAGLIGLRERVGIVGGRLEHGRTPQGDFRLRAWLPLQP</sequence>
<keyword evidence="9" id="KW-1133">Transmembrane helix</keyword>
<name>A0A1H5TFI7_9ACTN</name>
<accession>A0A1H5TFI7</accession>
<proteinExistence type="predicted"/>
<dbReference type="Pfam" id="PF02518">
    <property type="entry name" value="HATPase_c"/>
    <property type="match status" value="1"/>
</dbReference>
<keyword evidence="9" id="KW-0812">Transmembrane</keyword>
<protein>
    <recommendedName>
        <fullName evidence="2">histidine kinase</fullName>
        <ecNumber evidence="2">2.7.13.3</ecNumber>
    </recommendedName>
</protein>
<dbReference type="PANTHER" id="PTHR24421">
    <property type="entry name" value="NITRATE/NITRITE SENSOR PROTEIN NARX-RELATED"/>
    <property type="match status" value="1"/>
</dbReference>
<dbReference type="AlphaFoldDB" id="A0A1H5TFI7"/>
<feature type="domain" description="Signal transduction histidine kinase subgroup 3 dimerisation and phosphoacceptor" evidence="11">
    <location>
        <begin position="211"/>
        <end position="275"/>
    </location>
</feature>
<dbReference type="Gene3D" id="1.20.5.1930">
    <property type="match status" value="1"/>
</dbReference>
<keyword evidence="4" id="KW-0808">Transferase</keyword>
<dbReference type="InterPro" id="IPR036890">
    <property type="entry name" value="HATPase_C_sf"/>
</dbReference>
<keyword evidence="5" id="KW-0547">Nucleotide-binding</keyword>
<feature type="transmembrane region" description="Helical" evidence="9">
    <location>
        <begin position="97"/>
        <end position="125"/>
    </location>
</feature>
<organism evidence="12 13">
    <name type="scientific">Thermomonospora echinospora</name>
    <dbReference type="NCBI Taxonomy" id="1992"/>
    <lineage>
        <taxon>Bacteria</taxon>
        <taxon>Bacillati</taxon>
        <taxon>Actinomycetota</taxon>
        <taxon>Actinomycetes</taxon>
        <taxon>Streptosporangiales</taxon>
        <taxon>Thermomonosporaceae</taxon>
        <taxon>Thermomonospora</taxon>
    </lineage>
</organism>
<evidence type="ECO:0000259" key="10">
    <source>
        <dbReference type="Pfam" id="PF02518"/>
    </source>
</evidence>
<evidence type="ECO:0000259" key="11">
    <source>
        <dbReference type="Pfam" id="PF07730"/>
    </source>
</evidence>
<dbReference type="OrthoDB" id="227596at2"/>
<evidence type="ECO:0000256" key="9">
    <source>
        <dbReference type="SAM" id="Phobius"/>
    </source>
</evidence>
<dbReference type="InterPro" id="IPR050482">
    <property type="entry name" value="Sensor_HK_TwoCompSys"/>
</dbReference>
<feature type="transmembrane region" description="Helical" evidence="9">
    <location>
        <begin position="161"/>
        <end position="179"/>
    </location>
</feature>
<dbReference type="Pfam" id="PF07730">
    <property type="entry name" value="HisKA_3"/>
    <property type="match status" value="1"/>
</dbReference>
<feature type="transmembrane region" description="Helical" evidence="9">
    <location>
        <begin position="44"/>
        <end position="61"/>
    </location>
</feature>
<keyword evidence="6 12" id="KW-0418">Kinase</keyword>
<dbReference type="GO" id="GO:0016020">
    <property type="term" value="C:membrane"/>
    <property type="evidence" value="ECO:0007669"/>
    <property type="project" value="InterPro"/>
</dbReference>
<keyword evidence="9" id="KW-0472">Membrane</keyword>
<dbReference type="EMBL" id="FNVO01000001">
    <property type="protein sequence ID" value="SEF61595.1"/>
    <property type="molecule type" value="Genomic_DNA"/>
</dbReference>
<gene>
    <name evidence="12" type="ORF">SAMN04489712_101600</name>
</gene>
<dbReference type="PANTHER" id="PTHR24421:SF10">
    <property type="entry name" value="NITRATE_NITRITE SENSOR PROTEIN NARQ"/>
    <property type="match status" value="1"/>
</dbReference>
<evidence type="ECO:0000256" key="5">
    <source>
        <dbReference type="ARBA" id="ARBA00022741"/>
    </source>
</evidence>